<comment type="caution">
    <text evidence="12">The sequence shown here is derived from an EMBL/GenBank/DDBJ whole genome shotgun (WGS) entry which is preliminary data.</text>
</comment>
<evidence type="ECO:0000256" key="8">
    <source>
        <dbReference type="ARBA" id="ARBA00023004"/>
    </source>
</evidence>
<dbReference type="InterPro" id="IPR001989">
    <property type="entry name" value="Radical_activat_CS"/>
</dbReference>
<keyword evidence="12" id="KW-0670">Pyruvate</keyword>
<evidence type="ECO:0000313" key="13">
    <source>
        <dbReference type="Proteomes" id="UP001437460"/>
    </source>
</evidence>
<sequence>MDTEKKALVGHVHSLETFGLVDGPGVRTVVFLQGCRMRCRYCHNPETWSMSGGEEWSAKDLFNRVYRYRTYWKNNGGITVSGGEPLLQIDFLLEFFALAKAKGIHTTLDTAGNPFTREEPFFGKFRKLMELTDLVMLDFKEMDGVRHKELTGVANDNILDLARYLSDTGKDMWIRHVLVPGLTDQEDDLKAMRSMLDELKTVKKVEILPYHSLGLFKWQNLGIPYTLEGVPAPTKEEVERAEKILGIRKAD</sequence>
<evidence type="ECO:0000256" key="10">
    <source>
        <dbReference type="RuleBase" id="RU362053"/>
    </source>
</evidence>
<feature type="domain" description="Radical SAM core" evidence="11">
    <location>
        <begin position="21"/>
        <end position="248"/>
    </location>
</feature>
<keyword evidence="4 10" id="KW-0004">4Fe-4S</keyword>
<dbReference type="GO" id="GO:0043365">
    <property type="term" value="F:[formate-C-acetyltransferase]-activating enzyme activity"/>
    <property type="evidence" value="ECO:0007669"/>
    <property type="project" value="UniProtKB-EC"/>
</dbReference>
<keyword evidence="5 10" id="KW-0949">S-adenosyl-L-methionine</keyword>
<comment type="cofactor">
    <cofactor evidence="10">
        <name>[4Fe-4S] cluster</name>
        <dbReference type="ChEBI" id="CHEBI:49883"/>
    </cofactor>
    <text evidence="10">Binds 1 [4Fe-4S] cluster. The cluster is coordinated with 3 cysteines and an exchangeable S-adenosyl-L-methionine.</text>
</comment>
<keyword evidence="6 10" id="KW-0479">Metal-binding</keyword>
<evidence type="ECO:0000256" key="1">
    <source>
        <dbReference type="ARBA" id="ARBA00003141"/>
    </source>
</evidence>
<keyword evidence="8 10" id="KW-0408">Iron</keyword>
<evidence type="ECO:0000256" key="4">
    <source>
        <dbReference type="ARBA" id="ARBA00022485"/>
    </source>
</evidence>
<dbReference type="InterPro" id="IPR007197">
    <property type="entry name" value="rSAM"/>
</dbReference>
<dbReference type="InterPro" id="IPR058240">
    <property type="entry name" value="rSAM_sf"/>
</dbReference>
<dbReference type="NCBIfam" id="TIGR02493">
    <property type="entry name" value="PFLA"/>
    <property type="match status" value="1"/>
</dbReference>
<accession>A0ABV1HL57</accession>
<evidence type="ECO:0000259" key="11">
    <source>
        <dbReference type="PROSITE" id="PS51918"/>
    </source>
</evidence>
<keyword evidence="13" id="KW-1185">Reference proteome</keyword>
<dbReference type="Proteomes" id="UP001437460">
    <property type="component" value="Unassembled WGS sequence"/>
</dbReference>
<dbReference type="SFLD" id="SFLDS00029">
    <property type="entry name" value="Radical_SAM"/>
    <property type="match status" value="1"/>
</dbReference>
<comment type="catalytic activity">
    <reaction evidence="10">
        <text>glycyl-[formate C-acetyltransferase] + reduced [flavodoxin] + S-adenosyl-L-methionine = glycin-2-yl radical-[formate C-acetyltransferase] + semiquinone [flavodoxin] + 5'-deoxyadenosine + L-methionine + H(+)</text>
        <dbReference type="Rhea" id="RHEA:19225"/>
        <dbReference type="Rhea" id="RHEA-COMP:10622"/>
        <dbReference type="Rhea" id="RHEA-COMP:12190"/>
        <dbReference type="Rhea" id="RHEA-COMP:12191"/>
        <dbReference type="Rhea" id="RHEA-COMP:14480"/>
        <dbReference type="ChEBI" id="CHEBI:15378"/>
        <dbReference type="ChEBI" id="CHEBI:17319"/>
        <dbReference type="ChEBI" id="CHEBI:29947"/>
        <dbReference type="ChEBI" id="CHEBI:32722"/>
        <dbReference type="ChEBI" id="CHEBI:57618"/>
        <dbReference type="ChEBI" id="CHEBI:57844"/>
        <dbReference type="ChEBI" id="CHEBI:59789"/>
        <dbReference type="ChEBI" id="CHEBI:140311"/>
        <dbReference type="EC" id="1.97.1.4"/>
    </reaction>
</comment>
<comment type="subcellular location">
    <subcellularLocation>
        <location evidence="10">Cytoplasm</location>
    </subcellularLocation>
</comment>
<name>A0ABV1HL57_9FIRM</name>
<dbReference type="EC" id="1.97.1.4" evidence="10"/>
<dbReference type="InterPro" id="IPR012838">
    <property type="entry name" value="PFL1_activating"/>
</dbReference>
<dbReference type="Gene3D" id="3.20.20.70">
    <property type="entry name" value="Aldolase class I"/>
    <property type="match status" value="1"/>
</dbReference>
<dbReference type="Pfam" id="PF04055">
    <property type="entry name" value="Radical_SAM"/>
    <property type="match status" value="1"/>
</dbReference>
<dbReference type="RefSeq" id="WP_349229259.1">
    <property type="nucleotide sequence ID" value="NZ_JBBMFJ010000013.1"/>
</dbReference>
<evidence type="ECO:0000256" key="3">
    <source>
        <dbReference type="ARBA" id="ARBA00021356"/>
    </source>
</evidence>
<dbReference type="SFLD" id="SFLDG01066">
    <property type="entry name" value="organic_radical-activating_enz"/>
    <property type="match status" value="1"/>
</dbReference>
<evidence type="ECO:0000256" key="5">
    <source>
        <dbReference type="ARBA" id="ARBA00022691"/>
    </source>
</evidence>
<dbReference type="PANTHER" id="PTHR30352:SF5">
    <property type="entry name" value="PYRUVATE FORMATE-LYASE 1-ACTIVATING ENZYME"/>
    <property type="match status" value="1"/>
</dbReference>
<protein>
    <recommendedName>
        <fullName evidence="3 10">Pyruvate formate-lyase-activating enzyme</fullName>
        <ecNumber evidence="10">1.97.1.4</ecNumber>
    </recommendedName>
</protein>
<gene>
    <name evidence="12" type="primary">pflA</name>
    <name evidence="12" type="ORF">WMO41_07710</name>
</gene>
<evidence type="ECO:0000256" key="6">
    <source>
        <dbReference type="ARBA" id="ARBA00022723"/>
    </source>
</evidence>
<comment type="function">
    <text evidence="1 10">Activation of pyruvate formate-lyase under anaerobic conditions by generation of an organic free radical, using S-adenosylmethionine and reduced flavodoxin as cosubstrates to produce 5'-deoxy-adenosine.</text>
</comment>
<evidence type="ECO:0000313" key="12">
    <source>
        <dbReference type="EMBL" id="MEQ2563049.1"/>
    </source>
</evidence>
<keyword evidence="7 10" id="KW-0560">Oxidoreductase</keyword>
<evidence type="ECO:0000256" key="2">
    <source>
        <dbReference type="ARBA" id="ARBA00009777"/>
    </source>
</evidence>
<dbReference type="InterPro" id="IPR034457">
    <property type="entry name" value="Organic_radical-activating"/>
</dbReference>
<dbReference type="InterPro" id="IPR012839">
    <property type="entry name" value="Organic_radical_activase"/>
</dbReference>
<dbReference type="SUPFAM" id="SSF102114">
    <property type="entry name" value="Radical SAM enzymes"/>
    <property type="match status" value="1"/>
</dbReference>
<dbReference type="PROSITE" id="PS51918">
    <property type="entry name" value="RADICAL_SAM"/>
    <property type="match status" value="1"/>
</dbReference>
<dbReference type="CDD" id="cd01335">
    <property type="entry name" value="Radical_SAM"/>
    <property type="match status" value="1"/>
</dbReference>
<dbReference type="PANTHER" id="PTHR30352">
    <property type="entry name" value="PYRUVATE FORMATE-LYASE-ACTIVATING ENZYME"/>
    <property type="match status" value="1"/>
</dbReference>
<proteinExistence type="inferred from homology"/>
<evidence type="ECO:0000256" key="9">
    <source>
        <dbReference type="ARBA" id="ARBA00023014"/>
    </source>
</evidence>
<reference evidence="12 13" key="1">
    <citation type="submission" date="2024-03" db="EMBL/GenBank/DDBJ databases">
        <title>Human intestinal bacterial collection.</title>
        <authorList>
            <person name="Pauvert C."/>
            <person name="Hitch T.C.A."/>
            <person name="Clavel T."/>
        </authorList>
    </citation>
    <scope>NUCLEOTIDE SEQUENCE [LARGE SCALE GENOMIC DNA]</scope>
    <source>
        <strain evidence="12 13">CLA-AP-H27</strain>
    </source>
</reference>
<keyword evidence="9 10" id="KW-0411">Iron-sulfur</keyword>
<comment type="similarity">
    <text evidence="2 10">Belongs to the organic radical-activating enzymes family.</text>
</comment>
<dbReference type="InterPro" id="IPR013785">
    <property type="entry name" value="Aldolase_TIM"/>
</dbReference>
<dbReference type="PIRSF" id="PIRSF000371">
    <property type="entry name" value="PFL_act_enz"/>
    <property type="match status" value="1"/>
</dbReference>
<keyword evidence="10" id="KW-0963">Cytoplasm</keyword>
<evidence type="ECO:0000256" key="7">
    <source>
        <dbReference type="ARBA" id="ARBA00023002"/>
    </source>
</evidence>
<dbReference type="PROSITE" id="PS01087">
    <property type="entry name" value="RADICAL_ACTIVATING"/>
    <property type="match status" value="1"/>
</dbReference>
<dbReference type="EMBL" id="JBBMFJ010000013">
    <property type="protein sequence ID" value="MEQ2563049.1"/>
    <property type="molecule type" value="Genomic_DNA"/>
</dbReference>
<organism evidence="12 13">
    <name type="scientific">Ventrimonas faecis</name>
    <dbReference type="NCBI Taxonomy" id="3133170"/>
    <lineage>
        <taxon>Bacteria</taxon>
        <taxon>Bacillati</taxon>
        <taxon>Bacillota</taxon>
        <taxon>Clostridia</taxon>
        <taxon>Lachnospirales</taxon>
        <taxon>Lachnospiraceae</taxon>
        <taxon>Ventrimonas</taxon>
    </lineage>
</organism>